<name>A0ABS0QM32_9STAP</name>
<comment type="caution">
    <text evidence="1">The sequence shown here is derived from an EMBL/GenBank/DDBJ whole genome shotgun (WGS) entry which is preliminary data.</text>
</comment>
<protein>
    <recommendedName>
        <fullName evidence="3">Phage protein</fullName>
    </recommendedName>
</protein>
<reference evidence="1 2" key="1">
    <citation type="submission" date="2020-12" db="EMBL/GenBank/DDBJ databases">
        <title>Genomic analysis of Staphylococcus felis from a cat with skin infection.</title>
        <authorList>
            <person name="Aslantas O."/>
            <person name="Keskin O."/>
            <person name="Buyukaltay K."/>
            <person name="Gullu Yucetepe A."/>
        </authorList>
    </citation>
    <scope>NUCLEOTIDE SEQUENCE [LARGE SCALE GENOMIC DNA]</scope>
    <source>
        <strain evidence="1 2">HARRANVET</strain>
    </source>
</reference>
<accession>A0ABS0QM32</accession>
<evidence type="ECO:0000313" key="2">
    <source>
        <dbReference type="Proteomes" id="UP000597038"/>
    </source>
</evidence>
<proteinExistence type="predicted"/>
<dbReference type="EMBL" id="JAEDAQ010000002">
    <property type="protein sequence ID" value="MBH9580071.1"/>
    <property type="molecule type" value="Genomic_DNA"/>
</dbReference>
<gene>
    <name evidence="1" type="ORF">I9026_01630</name>
</gene>
<dbReference type="Proteomes" id="UP000597038">
    <property type="component" value="Unassembled WGS sequence"/>
</dbReference>
<sequence>MDYQEMWKRLKESVDSTLSGALILDGNFMKDSECFQSVLDKMKELEEEFEKEEMRND</sequence>
<evidence type="ECO:0000313" key="1">
    <source>
        <dbReference type="EMBL" id="MBH9580071.1"/>
    </source>
</evidence>
<organism evidence="1 2">
    <name type="scientific">Staphylococcus felis</name>
    <dbReference type="NCBI Taxonomy" id="46127"/>
    <lineage>
        <taxon>Bacteria</taxon>
        <taxon>Bacillati</taxon>
        <taxon>Bacillota</taxon>
        <taxon>Bacilli</taxon>
        <taxon>Bacillales</taxon>
        <taxon>Staphylococcaceae</taxon>
        <taxon>Staphylococcus</taxon>
    </lineage>
</organism>
<evidence type="ECO:0008006" key="3">
    <source>
        <dbReference type="Google" id="ProtNLM"/>
    </source>
</evidence>
<dbReference type="RefSeq" id="WP_181897485.1">
    <property type="nucleotide sequence ID" value="NZ_JAEDAQ010000002.1"/>
</dbReference>
<keyword evidence="2" id="KW-1185">Reference proteome</keyword>